<evidence type="ECO:0000313" key="2">
    <source>
        <dbReference type="Proteomes" id="UP001258017"/>
    </source>
</evidence>
<accession>A0AAD9R7W0</accession>
<dbReference type="Proteomes" id="UP001258017">
    <property type="component" value="Unassembled WGS sequence"/>
</dbReference>
<dbReference type="EMBL" id="JAIFRP010004954">
    <property type="protein sequence ID" value="KAK2574777.1"/>
    <property type="molecule type" value="Genomic_DNA"/>
</dbReference>
<gene>
    <name evidence="1" type="ORF">KPH14_012977</name>
</gene>
<feature type="non-terminal residue" evidence="1">
    <location>
        <position position="75"/>
    </location>
</feature>
<protein>
    <submittedName>
        <fullName evidence="1">Uncharacterized protein</fullName>
    </submittedName>
</protein>
<reference evidence="1" key="2">
    <citation type="journal article" date="2023" name="Commun. Biol.">
        <title>Intrasexual cuticular hydrocarbon dimorphism in a wasp sheds light on hydrocarbon biosynthesis genes in Hymenoptera.</title>
        <authorList>
            <person name="Moris V.C."/>
            <person name="Podsiadlowski L."/>
            <person name="Martin S."/>
            <person name="Oeyen J.P."/>
            <person name="Donath A."/>
            <person name="Petersen M."/>
            <person name="Wilbrandt J."/>
            <person name="Misof B."/>
            <person name="Liedtke D."/>
            <person name="Thamm M."/>
            <person name="Scheiner R."/>
            <person name="Schmitt T."/>
            <person name="Niehuis O."/>
        </authorList>
    </citation>
    <scope>NUCLEOTIDE SEQUENCE</scope>
    <source>
        <strain evidence="1">GBR_01_08_01A</strain>
    </source>
</reference>
<proteinExistence type="predicted"/>
<dbReference type="AlphaFoldDB" id="A0AAD9R7W0"/>
<reference evidence="1" key="1">
    <citation type="submission" date="2021-08" db="EMBL/GenBank/DDBJ databases">
        <authorList>
            <person name="Misof B."/>
            <person name="Oliver O."/>
            <person name="Podsiadlowski L."/>
            <person name="Donath A."/>
            <person name="Peters R."/>
            <person name="Mayer C."/>
            <person name="Rust J."/>
            <person name="Gunkel S."/>
            <person name="Lesny P."/>
            <person name="Martin S."/>
            <person name="Oeyen J.P."/>
            <person name="Petersen M."/>
            <person name="Panagiotis P."/>
            <person name="Wilbrandt J."/>
            <person name="Tanja T."/>
        </authorList>
    </citation>
    <scope>NUCLEOTIDE SEQUENCE</scope>
    <source>
        <strain evidence="1">GBR_01_08_01A</strain>
        <tissue evidence="1">Thorax + abdomen</tissue>
    </source>
</reference>
<organism evidence="1 2">
    <name type="scientific">Odynerus spinipes</name>
    <dbReference type="NCBI Taxonomy" id="1348599"/>
    <lineage>
        <taxon>Eukaryota</taxon>
        <taxon>Metazoa</taxon>
        <taxon>Ecdysozoa</taxon>
        <taxon>Arthropoda</taxon>
        <taxon>Hexapoda</taxon>
        <taxon>Insecta</taxon>
        <taxon>Pterygota</taxon>
        <taxon>Neoptera</taxon>
        <taxon>Endopterygota</taxon>
        <taxon>Hymenoptera</taxon>
        <taxon>Apocrita</taxon>
        <taxon>Aculeata</taxon>
        <taxon>Vespoidea</taxon>
        <taxon>Vespidae</taxon>
        <taxon>Eumeninae</taxon>
        <taxon>Odynerus</taxon>
    </lineage>
</organism>
<comment type="caution">
    <text evidence="1">The sequence shown here is derived from an EMBL/GenBank/DDBJ whole genome shotgun (WGS) entry which is preliminary data.</text>
</comment>
<sequence>MTPEEALSLIITLDLTKEAYKTLRLSAKMHNHELYPSYHRVLEVKKQFYPEEISITDKKCEVPLQKLLNKTCESV</sequence>
<name>A0AAD9R7W0_9HYME</name>
<keyword evidence="2" id="KW-1185">Reference proteome</keyword>
<evidence type="ECO:0000313" key="1">
    <source>
        <dbReference type="EMBL" id="KAK2574777.1"/>
    </source>
</evidence>